<evidence type="ECO:0000313" key="2">
    <source>
        <dbReference type="EMBL" id="PVX51775.1"/>
    </source>
</evidence>
<dbReference type="PANTHER" id="PTHR43267">
    <property type="entry name" value="TRNA THREONYLCARBAMOYLADENOSINE DEHYDRATASE"/>
    <property type="match status" value="1"/>
</dbReference>
<accession>A0A7L4UPR1</accession>
<keyword evidence="3" id="KW-1185">Reference proteome</keyword>
<dbReference type="Proteomes" id="UP000251835">
    <property type="component" value="Unassembled WGS sequence"/>
</dbReference>
<evidence type="ECO:0000313" key="3">
    <source>
        <dbReference type="Proteomes" id="UP000251835"/>
    </source>
</evidence>
<protein>
    <submittedName>
        <fullName evidence="2">tRNA A37 threonylcarbamoyladenosine dehydratase</fullName>
    </submittedName>
</protein>
<dbReference type="GO" id="GO:0061503">
    <property type="term" value="F:tRNA threonylcarbamoyladenosine dehydratase"/>
    <property type="evidence" value="ECO:0007669"/>
    <property type="project" value="TreeGrafter"/>
</dbReference>
<reference evidence="2 3" key="1">
    <citation type="submission" date="2018-05" db="EMBL/GenBank/DDBJ databases">
        <title>Genomic Encyclopedia of Type Strains, Phase IV (KMG-IV): sequencing the most valuable type-strain genomes for metagenomic binning, comparative biology and taxonomic classification.</title>
        <authorList>
            <person name="Goeker M."/>
        </authorList>
    </citation>
    <scope>NUCLEOTIDE SEQUENCE [LARGE SCALE GENOMIC DNA]</scope>
    <source>
        <strain evidence="2 3">DSM 28579</strain>
    </source>
</reference>
<dbReference type="GO" id="GO:0008641">
    <property type="term" value="F:ubiquitin-like modifier activating enzyme activity"/>
    <property type="evidence" value="ECO:0007669"/>
    <property type="project" value="InterPro"/>
</dbReference>
<gene>
    <name evidence="2" type="ORF">C7377_0060</name>
</gene>
<dbReference type="AlphaFoldDB" id="A0A7L4UPR1"/>
<dbReference type="PANTHER" id="PTHR43267:SF1">
    <property type="entry name" value="TRNA THREONYLCARBAMOYLADENOSINE DEHYDRATASE"/>
    <property type="match status" value="1"/>
</dbReference>
<proteinExistence type="predicted"/>
<dbReference type="OrthoDB" id="9804150at2"/>
<dbReference type="RefSeq" id="WP_116495351.1">
    <property type="nucleotide sequence ID" value="NZ_QENZ01000003.1"/>
</dbReference>
<dbReference type="EMBL" id="QENZ01000003">
    <property type="protein sequence ID" value="PVX51775.1"/>
    <property type="molecule type" value="Genomic_DNA"/>
</dbReference>
<dbReference type="Gene3D" id="3.40.50.720">
    <property type="entry name" value="NAD(P)-binding Rossmann-like Domain"/>
    <property type="match status" value="1"/>
</dbReference>
<evidence type="ECO:0000259" key="1">
    <source>
        <dbReference type="Pfam" id="PF00899"/>
    </source>
</evidence>
<name>A0A7L4UPR1_BALHA</name>
<dbReference type="CDD" id="cd00755">
    <property type="entry name" value="YgdL_like"/>
    <property type="match status" value="1"/>
</dbReference>
<comment type="caution">
    <text evidence="2">The sequence shown here is derived from an EMBL/GenBank/DDBJ whole genome shotgun (WGS) entry which is preliminary data.</text>
</comment>
<feature type="domain" description="THIF-type NAD/FAD binding fold" evidence="1">
    <location>
        <begin position="11"/>
        <end position="235"/>
    </location>
</feature>
<dbReference type="SUPFAM" id="SSF69572">
    <property type="entry name" value="Activating enzymes of the ubiquitin-like proteins"/>
    <property type="match status" value="1"/>
</dbReference>
<dbReference type="InterPro" id="IPR045886">
    <property type="entry name" value="ThiF/MoeB/HesA"/>
</dbReference>
<dbReference type="InterPro" id="IPR035985">
    <property type="entry name" value="Ubiquitin-activating_enz"/>
</dbReference>
<organism evidence="2 3">
    <name type="scientific">Balneicella halophila</name>
    <dbReference type="NCBI Taxonomy" id="1537566"/>
    <lineage>
        <taxon>Bacteria</taxon>
        <taxon>Pseudomonadati</taxon>
        <taxon>Bacteroidota</taxon>
        <taxon>Bacteroidia</taxon>
        <taxon>Bacteroidales</taxon>
        <taxon>Balneicellaceae</taxon>
        <taxon>Balneicella</taxon>
    </lineage>
</organism>
<sequence length="237" mass="25991">MTDWLVRTELLVKEEGIRKLQSANVLVVGLGGVGAAATEFIVRAGVGKMIIVDGDVIDTSNINRQLPALHNTVGKSKVSIVAQKLKNINPKLILTEIEEFIEPDRVESLLSEGFDYVVDCIDSITPKLHIIAEAKAREIPIISSMGAGGKMLASSVQVTDISKSYNCMMARTIRKRLKFFGIRKGVKVVFSNELPNAESLEMTDGSGYKKSFYGTISYMPSLFGLHMAETVIRDLLK</sequence>
<dbReference type="Pfam" id="PF00899">
    <property type="entry name" value="ThiF"/>
    <property type="match status" value="1"/>
</dbReference>
<dbReference type="GO" id="GO:0061504">
    <property type="term" value="P:cyclic threonylcarbamoyladenosine biosynthetic process"/>
    <property type="evidence" value="ECO:0007669"/>
    <property type="project" value="TreeGrafter"/>
</dbReference>
<dbReference type="InterPro" id="IPR000594">
    <property type="entry name" value="ThiF_NAD_FAD-bd"/>
</dbReference>